<dbReference type="InterPro" id="IPR003660">
    <property type="entry name" value="HAMP_dom"/>
</dbReference>
<dbReference type="SUPFAM" id="SSF55874">
    <property type="entry name" value="ATPase domain of HSP90 chaperone/DNA topoisomerase II/histidine kinase"/>
    <property type="match status" value="1"/>
</dbReference>
<dbReference type="CDD" id="cd06225">
    <property type="entry name" value="HAMP"/>
    <property type="match status" value="1"/>
</dbReference>
<keyword evidence="8 11" id="KW-1133">Transmembrane helix</keyword>
<organism evidence="14 15">
    <name type="scientific">Ligaoa zhengdingensis</name>
    <dbReference type="NCBI Taxonomy" id="2763658"/>
    <lineage>
        <taxon>Bacteria</taxon>
        <taxon>Bacillati</taxon>
        <taxon>Bacillota</taxon>
        <taxon>Clostridia</taxon>
        <taxon>Eubacteriales</taxon>
        <taxon>Oscillospiraceae</taxon>
        <taxon>Ligaoa</taxon>
    </lineage>
</organism>
<dbReference type="RefSeq" id="WP_249282722.1">
    <property type="nucleotide sequence ID" value="NZ_JACRST010000008.1"/>
</dbReference>
<keyword evidence="4" id="KW-0597">Phosphoprotein</keyword>
<feature type="transmembrane region" description="Helical" evidence="11">
    <location>
        <begin position="12"/>
        <end position="32"/>
    </location>
</feature>
<comment type="subcellular location">
    <subcellularLocation>
        <location evidence="2">Membrane</location>
    </subcellularLocation>
</comment>
<evidence type="ECO:0000259" key="12">
    <source>
        <dbReference type="PROSITE" id="PS50109"/>
    </source>
</evidence>
<comment type="catalytic activity">
    <reaction evidence="1">
        <text>ATP + protein L-histidine = ADP + protein N-phospho-L-histidine.</text>
        <dbReference type="EC" id="2.7.13.3"/>
    </reaction>
</comment>
<evidence type="ECO:0000256" key="3">
    <source>
        <dbReference type="ARBA" id="ARBA00012438"/>
    </source>
</evidence>
<accession>A0A926DZ83</accession>
<comment type="caution">
    <text evidence="14">The sequence shown here is derived from an EMBL/GenBank/DDBJ whole genome shotgun (WGS) entry which is preliminary data.</text>
</comment>
<gene>
    <name evidence="14" type="ORF">H8711_06800</name>
</gene>
<evidence type="ECO:0000256" key="1">
    <source>
        <dbReference type="ARBA" id="ARBA00000085"/>
    </source>
</evidence>
<dbReference type="SUPFAM" id="SSF47384">
    <property type="entry name" value="Homodimeric domain of signal transducing histidine kinase"/>
    <property type="match status" value="1"/>
</dbReference>
<evidence type="ECO:0000256" key="2">
    <source>
        <dbReference type="ARBA" id="ARBA00004370"/>
    </source>
</evidence>
<sequence length="446" mass="50272">MRKLPVKAKITAWVTLLLILLGIFLLSFMLLISNSVTRRTAMSQLTQTVQSSLKHISRQQDRLVFADDFKFYQNGVSLLIYSQSEALLAGQLPLSFTAQEPFQNGITRSVQVGDGEYLVMDLWAQLDWENGVWVRGLLEAPKHRQVTHNMLRIALISLPTFALLAALGGWRIVQRAFRPLDSITATASAINEAKDLSGRIDLPPGRDEFSRLAQTFNQMFERLERSFEAEKQFTADASHELRTPVSVIKSACEYAEQFDETPEERQETIEMIHRQAEKMSAMISQLLSMTRLDQGIESVRMEPVDVKKLVLSTFEEKAYNQDRLRLKLSEQIQVQADPVLLSRLLVNLVDNALQYGKVDGPVEVLLRREQGEILLSVRDEGDGIPLELQEKIWERFYQADPSRSGGGAGLGLSMVRQIAQVLGGYMELKSAPGKGSIFTLHLPDQL</sequence>
<evidence type="ECO:0000256" key="11">
    <source>
        <dbReference type="SAM" id="Phobius"/>
    </source>
</evidence>
<dbReference type="SMART" id="SM00387">
    <property type="entry name" value="HATPase_c"/>
    <property type="match status" value="1"/>
</dbReference>
<feature type="domain" description="Histidine kinase" evidence="12">
    <location>
        <begin position="236"/>
        <end position="446"/>
    </location>
</feature>
<dbReference type="PRINTS" id="PR00344">
    <property type="entry name" value="BCTRLSENSOR"/>
</dbReference>
<dbReference type="PROSITE" id="PS50885">
    <property type="entry name" value="HAMP"/>
    <property type="match status" value="1"/>
</dbReference>
<keyword evidence="10 11" id="KW-0472">Membrane</keyword>
<evidence type="ECO:0000256" key="6">
    <source>
        <dbReference type="ARBA" id="ARBA00022692"/>
    </source>
</evidence>
<dbReference type="PROSITE" id="PS50109">
    <property type="entry name" value="HIS_KIN"/>
    <property type="match status" value="1"/>
</dbReference>
<dbReference type="InterPro" id="IPR003661">
    <property type="entry name" value="HisK_dim/P_dom"/>
</dbReference>
<dbReference type="InterPro" id="IPR036890">
    <property type="entry name" value="HATPase_C_sf"/>
</dbReference>
<keyword evidence="15" id="KW-1185">Reference proteome</keyword>
<dbReference type="InterPro" id="IPR004358">
    <property type="entry name" value="Sig_transdc_His_kin-like_C"/>
</dbReference>
<dbReference type="SUPFAM" id="SSF158472">
    <property type="entry name" value="HAMP domain-like"/>
    <property type="match status" value="1"/>
</dbReference>
<dbReference type="FunFam" id="1.10.287.130:FF:000001">
    <property type="entry name" value="Two-component sensor histidine kinase"/>
    <property type="match status" value="1"/>
</dbReference>
<protein>
    <recommendedName>
        <fullName evidence="3">histidine kinase</fullName>
        <ecNumber evidence="3">2.7.13.3</ecNumber>
    </recommendedName>
</protein>
<dbReference type="Proteomes" id="UP000653127">
    <property type="component" value="Unassembled WGS sequence"/>
</dbReference>
<keyword evidence="9" id="KW-0902">Two-component regulatory system</keyword>
<dbReference type="Pfam" id="PF00672">
    <property type="entry name" value="HAMP"/>
    <property type="match status" value="1"/>
</dbReference>
<dbReference type="SMART" id="SM00388">
    <property type="entry name" value="HisKA"/>
    <property type="match status" value="1"/>
</dbReference>
<dbReference type="SMART" id="SM00304">
    <property type="entry name" value="HAMP"/>
    <property type="match status" value="1"/>
</dbReference>
<evidence type="ECO:0000256" key="8">
    <source>
        <dbReference type="ARBA" id="ARBA00022989"/>
    </source>
</evidence>
<dbReference type="InterPro" id="IPR050428">
    <property type="entry name" value="TCS_sensor_his_kinase"/>
</dbReference>
<dbReference type="EMBL" id="JACRST010000008">
    <property type="protein sequence ID" value="MBC8546643.1"/>
    <property type="molecule type" value="Genomic_DNA"/>
</dbReference>
<evidence type="ECO:0000256" key="10">
    <source>
        <dbReference type="ARBA" id="ARBA00023136"/>
    </source>
</evidence>
<dbReference type="EC" id="2.7.13.3" evidence="3"/>
<evidence type="ECO:0000259" key="13">
    <source>
        <dbReference type="PROSITE" id="PS50885"/>
    </source>
</evidence>
<evidence type="ECO:0000256" key="9">
    <source>
        <dbReference type="ARBA" id="ARBA00023012"/>
    </source>
</evidence>
<evidence type="ECO:0000256" key="4">
    <source>
        <dbReference type="ARBA" id="ARBA00022553"/>
    </source>
</evidence>
<dbReference type="Gene3D" id="6.10.340.10">
    <property type="match status" value="1"/>
</dbReference>
<feature type="domain" description="HAMP" evidence="13">
    <location>
        <begin position="174"/>
        <end position="228"/>
    </location>
</feature>
<keyword evidence="6 11" id="KW-0812">Transmembrane</keyword>
<dbReference type="InterPro" id="IPR005467">
    <property type="entry name" value="His_kinase_dom"/>
</dbReference>
<dbReference type="InterPro" id="IPR036097">
    <property type="entry name" value="HisK_dim/P_sf"/>
</dbReference>
<dbReference type="AlphaFoldDB" id="A0A926DZ83"/>
<feature type="transmembrane region" description="Helical" evidence="11">
    <location>
        <begin position="151"/>
        <end position="173"/>
    </location>
</feature>
<dbReference type="Pfam" id="PF00512">
    <property type="entry name" value="HisKA"/>
    <property type="match status" value="1"/>
</dbReference>
<dbReference type="Gene3D" id="3.30.565.10">
    <property type="entry name" value="Histidine kinase-like ATPase, C-terminal domain"/>
    <property type="match status" value="1"/>
</dbReference>
<dbReference type="CDD" id="cd00082">
    <property type="entry name" value="HisKA"/>
    <property type="match status" value="1"/>
</dbReference>
<dbReference type="InterPro" id="IPR003594">
    <property type="entry name" value="HATPase_dom"/>
</dbReference>
<dbReference type="GO" id="GO:0000155">
    <property type="term" value="F:phosphorelay sensor kinase activity"/>
    <property type="evidence" value="ECO:0007669"/>
    <property type="project" value="InterPro"/>
</dbReference>
<proteinExistence type="predicted"/>
<keyword evidence="7 14" id="KW-0418">Kinase</keyword>
<evidence type="ECO:0000256" key="5">
    <source>
        <dbReference type="ARBA" id="ARBA00022679"/>
    </source>
</evidence>
<dbReference type="Gene3D" id="1.10.287.130">
    <property type="match status" value="1"/>
</dbReference>
<evidence type="ECO:0000313" key="15">
    <source>
        <dbReference type="Proteomes" id="UP000653127"/>
    </source>
</evidence>
<dbReference type="PANTHER" id="PTHR45436">
    <property type="entry name" value="SENSOR HISTIDINE KINASE YKOH"/>
    <property type="match status" value="1"/>
</dbReference>
<evidence type="ECO:0000256" key="7">
    <source>
        <dbReference type="ARBA" id="ARBA00022777"/>
    </source>
</evidence>
<name>A0A926DZ83_9FIRM</name>
<reference evidence="14" key="1">
    <citation type="submission" date="2020-08" db="EMBL/GenBank/DDBJ databases">
        <title>Genome public.</title>
        <authorList>
            <person name="Liu C."/>
            <person name="Sun Q."/>
        </authorList>
    </citation>
    <scope>NUCLEOTIDE SEQUENCE</scope>
    <source>
        <strain evidence="14">NSJ-31</strain>
    </source>
</reference>
<evidence type="ECO:0000313" key="14">
    <source>
        <dbReference type="EMBL" id="MBC8546643.1"/>
    </source>
</evidence>
<dbReference type="GO" id="GO:0005886">
    <property type="term" value="C:plasma membrane"/>
    <property type="evidence" value="ECO:0007669"/>
    <property type="project" value="TreeGrafter"/>
</dbReference>
<dbReference type="PANTHER" id="PTHR45436:SF5">
    <property type="entry name" value="SENSOR HISTIDINE KINASE TRCS"/>
    <property type="match status" value="1"/>
</dbReference>
<dbReference type="Pfam" id="PF02518">
    <property type="entry name" value="HATPase_c"/>
    <property type="match status" value="1"/>
</dbReference>
<keyword evidence="5" id="KW-0808">Transferase</keyword>
<dbReference type="CDD" id="cd00075">
    <property type="entry name" value="HATPase"/>
    <property type="match status" value="1"/>
</dbReference>